<dbReference type="Proteomes" id="UP001304895">
    <property type="component" value="Unassembled WGS sequence"/>
</dbReference>
<keyword evidence="5" id="KW-0408">Iron</keyword>
<protein>
    <recommendedName>
        <fullName evidence="7">Prolyl 4-hydroxylase alpha subunit domain-containing protein</fullName>
    </recommendedName>
</protein>
<dbReference type="PANTHER" id="PTHR10869">
    <property type="entry name" value="PROLYL 4-HYDROXYLASE ALPHA SUBUNIT"/>
    <property type="match status" value="1"/>
</dbReference>
<evidence type="ECO:0000256" key="2">
    <source>
        <dbReference type="ARBA" id="ARBA00022723"/>
    </source>
</evidence>
<gene>
    <name evidence="8" type="ORF">BT67DRAFT_446864</name>
</gene>
<evidence type="ECO:0000256" key="1">
    <source>
        <dbReference type="ARBA" id="ARBA00001961"/>
    </source>
</evidence>
<dbReference type="SMART" id="SM00702">
    <property type="entry name" value="P4Hc"/>
    <property type="match status" value="1"/>
</dbReference>
<feature type="region of interest" description="Disordered" evidence="6">
    <location>
        <begin position="1"/>
        <end position="20"/>
    </location>
</feature>
<dbReference type="Gene3D" id="2.60.120.620">
    <property type="entry name" value="q2cbj1_9rhob like domain"/>
    <property type="match status" value="1"/>
</dbReference>
<dbReference type="InterPro" id="IPR044862">
    <property type="entry name" value="Pro_4_hyd_alph_FE2OG_OXY"/>
</dbReference>
<organism evidence="8 9">
    <name type="scientific">Trichocladium antarcticum</name>
    <dbReference type="NCBI Taxonomy" id="1450529"/>
    <lineage>
        <taxon>Eukaryota</taxon>
        <taxon>Fungi</taxon>
        <taxon>Dikarya</taxon>
        <taxon>Ascomycota</taxon>
        <taxon>Pezizomycotina</taxon>
        <taxon>Sordariomycetes</taxon>
        <taxon>Sordariomycetidae</taxon>
        <taxon>Sordariales</taxon>
        <taxon>Chaetomiaceae</taxon>
        <taxon>Trichocladium</taxon>
    </lineage>
</organism>
<dbReference type="GO" id="GO:0004656">
    <property type="term" value="F:procollagen-proline 4-dioxygenase activity"/>
    <property type="evidence" value="ECO:0007669"/>
    <property type="project" value="TreeGrafter"/>
</dbReference>
<accession>A0AAN6ZH12</accession>
<dbReference type="InterPro" id="IPR045054">
    <property type="entry name" value="P4HA-like"/>
</dbReference>
<dbReference type="AlphaFoldDB" id="A0AAN6ZH12"/>
<proteinExistence type="predicted"/>
<dbReference type="GO" id="GO:0005506">
    <property type="term" value="F:iron ion binding"/>
    <property type="evidence" value="ECO:0007669"/>
    <property type="project" value="InterPro"/>
</dbReference>
<dbReference type="Pfam" id="PF13640">
    <property type="entry name" value="2OG-FeII_Oxy_3"/>
    <property type="match status" value="1"/>
</dbReference>
<name>A0AAN6ZH12_9PEZI</name>
<keyword evidence="3" id="KW-0223">Dioxygenase</keyword>
<dbReference type="InterPro" id="IPR006620">
    <property type="entry name" value="Pro_4_hyd_alph"/>
</dbReference>
<keyword evidence="2" id="KW-0479">Metal-binding</keyword>
<dbReference type="GO" id="GO:0031418">
    <property type="term" value="F:L-ascorbic acid binding"/>
    <property type="evidence" value="ECO:0007669"/>
    <property type="project" value="InterPro"/>
</dbReference>
<keyword evidence="4" id="KW-0560">Oxidoreductase</keyword>
<evidence type="ECO:0000313" key="8">
    <source>
        <dbReference type="EMBL" id="KAK4138860.1"/>
    </source>
</evidence>
<evidence type="ECO:0000256" key="5">
    <source>
        <dbReference type="ARBA" id="ARBA00023004"/>
    </source>
</evidence>
<comment type="caution">
    <text evidence="8">The sequence shown here is derived from an EMBL/GenBank/DDBJ whole genome shotgun (WGS) entry which is preliminary data.</text>
</comment>
<evidence type="ECO:0000259" key="7">
    <source>
        <dbReference type="SMART" id="SM00702"/>
    </source>
</evidence>
<feature type="domain" description="Prolyl 4-hydroxylase alpha subunit" evidence="7">
    <location>
        <begin position="72"/>
        <end position="297"/>
    </location>
</feature>
<keyword evidence="9" id="KW-1185">Reference proteome</keyword>
<evidence type="ECO:0000256" key="6">
    <source>
        <dbReference type="SAM" id="MobiDB-lite"/>
    </source>
</evidence>
<comment type="cofactor">
    <cofactor evidence="1">
        <name>L-ascorbate</name>
        <dbReference type="ChEBI" id="CHEBI:38290"/>
    </cofactor>
</comment>
<evidence type="ECO:0000256" key="3">
    <source>
        <dbReference type="ARBA" id="ARBA00022964"/>
    </source>
</evidence>
<reference evidence="8" key="1">
    <citation type="journal article" date="2023" name="Mol. Phylogenet. Evol.">
        <title>Genome-scale phylogeny and comparative genomics of the fungal order Sordariales.</title>
        <authorList>
            <person name="Hensen N."/>
            <person name="Bonometti L."/>
            <person name="Westerberg I."/>
            <person name="Brannstrom I.O."/>
            <person name="Guillou S."/>
            <person name="Cros-Aarteil S."/>
            <person name="Calhoun S."/>
            <person name="Haridas S."/>
            <person name="Kuo A."/>
            <person name="Mondo S."/>
            <person name="Pangilinan J."/>
            <person name="Riley R."/>
            <person name="LaButti K."/>
            <person name="Andreopoulos B."/>
            <person name="Lipzen A."/>
            <person name="Chen C."/>
            <person name="Yan M."/>
            <person name="Daum C."/>
            <person name="Ng V."/>
            <person name="Clum A."/>
            <person name="Steindorff A."/>
            <person name="Ohm R.A."/>
            <person name="Martin F."/>
            <person name="Silar P."/>
            <person name="Natvig D.O."/>
            <person name="Lalanne C."/>
            <person name="Gautier V."/>
            <person name="Ament-Velasquez S.L."/>
            <person name="Kruys A."/>
            <person name="Hutchinson M.I."/>
            <person name="Powell A.J."/>
            <person name="Barry K."/>
            <person name="Miller A.N."/>
            <person name="Grigoriev I.V."/>
            <person name="Debuchy R."/>
            <person name="Gladieux P."/>
            <person name="Hiltunen Thoren M."/>
            <person name="Johannesson H."/>
        </authorList>
    </citation>
    <scope>NUCLEOTIDE SEQUENCE</scope>
    <source>
        <strain evidence="8">CBS 123565</strain>
    </source>
</reference>
<dbReference type="EMBL" id="MU853401">
    <property type="protein sequence ID" value="KAK4138860.1"/>
    <property type="molecule type" value="Genomic_DNA"/>
</dbReference>
<dbReference type="SUPFAM" id="SSF51197">
    <property type="entry name" value="Clavaminate synthase-like"/>
    <property type="match status" value="1"/>
</dbReference>
<reference evidence="8" key="2">
    <citation type="submission" date="2023-05" db="EMBL/GenBank/DDBJ databases">
        <authorList>
            <consortium name="Lawrence Berkeley National Laboratory"/>
            <person name="Steindorff A."/>
            <person name="Hensen N."/>
            <person name="Bonometti L."/>
            <person name="Westerberg I."/>
            <person name="Brannstrom I.O."/>
            <person name="Guillou S."/>
            <person name="Cros-Aarteil S."/>
            <person name="Calhoun S."/>
            <person name="Haridas S."/>
            <person name="Kuo A."/>
            <person name="Mondo S."/>
            <person name="Pangilinan J."/>
            <person name="Riley R."/>
            <person name="Labutti K."/>
            <person name="Andreopoulos B."/>
            <person name="Lipzen A."/>
            <person name="Chen C."/>
            <person name="Yanf M."/>
            <person name="Daum C."/>
            <person name="Ng V."/>
            <person name="Clum A."/>
            <person name="Ohm R."/>
            <person name="Martin F."/>
            <person name="Silar P."/>
            <person name="Natvig D."/>
            <person name="Lalanne C."/>
            <person name="Gautier V."/>
            <person name="Ament-Velasquez S.L."/>
            <person name="Kruys A."/>
            <person name="Hutchinson M.I."/>
            <person name="Powell A.J."/>
            <person name="Barry K."/>
            <person name="Miller A.N."/>
            <person name="Grigoriev I.V."/>
            <person name="Debuchy R."/>
            <person name="Gladieux P."/>
            <person name="Thoren M.H."/>
            <person name="Johannesson H."/>
        </authorList>
    </citation>
    <scope>NUCLEOTIDE SEQUENCE</scope>
    <source>
        <strain evidence="8">CBS 123565</strain>
    </source>
</reference>
<dbReference type="GO" id="GO:0005783">
    <property type="term" value="C:endoplasmic reticulum"/>
    <property type="evidence" value="ECO:0007669"/>
    <property type="project" value="TreeGrafter"/>
</dbReference>
<evidence type="ECO:0000256" key="4">
    <source>
        <dbReference type="ARBA" id="ARBA00023002"/>
    </source>
</evidence>
<dbReference type="PANTHER" id="PTHR10869:SF241">
    <property type="entry name" value="FE2OG DIOXYGENASE DOMAIN-CONTAINING PROTEIN"/>
    <property type="match status" value="1"/>
</dbReference>
<evidence type="ECO:0000313" key="9">
    <source>
        <dbReference type="Proteomes" id="UP001304895"/>
    </source>
</evidence>
<sequence length="317" mass="34782">MFSALRSALTPAPKNPAHAQLAARRPIKTAYLSNAVPLPPTFLTGPDPPDARPITAAPIDWTTTPIPEYDGLYAVVLDHVLSPAECAALLRLAEASVPADGQLRNGADDAWGPALVNVGGGFEVLEPEYRNSDRIVWDCQAVVDRLWARCLRAEGVRERFALVAAAEEKVVGRKSRKGGEGVWRFLRVNERMRFLRYGKGGFFRSHCDGSFADTSDPARTIRTLFTLHLYLNDSKAEGGRDAELVGGATSFFSSNGQRKIDVNAKAGRVLIFQHKGLLHSGDDVLAGTKYTMRTDIMYEFIRSEEGEEVQSAPRVLE</sequence>